<feature type="region of interest" description="Disordered" evidence="5">
    <location>
        <begin position="1"/>
        <end position="77"/>
    </location>
</feature>
<dbReference type="GO" id="GO:0051301">
    <property type="term" value="P:cell division"/>
    <property type="evidence" value="ECO:0007669"/>
    <property type="project" value="UniProtKB-KW"/>
</dbReference>
<dbReference type="Proteomes" id="UP000516421">
    <property type="component" value="Chromosome"/>
</dbReference>
<dbReference type="InterPro" id="IPR036390">
    <property type="entry name" value="WH_DNA-bd_sf"/>
</dbReference>
<dbReference type="SUPFAM" id="SSF46785">
    <property type="entry name" value="Winged helix' DNA-binding domain"/>
    <property type="match status" value="2"/>
</dbReference>
<dbReference type="PANTHER" id="PTHR34298">
    <property type="entry name" value="SEGREGATION AND CONDENSATION PROTEIN B"/>
    <property type="match status" value="1"/>
</dbReference>
<evidence type="ECO:0000313" key="7">
    <source>
        <dbReference type="Proteomes" id="UP000516421"/>
    </source>
</evidence>
<dbReference type="PANTHER" id="PTHR34298:SF2">
    <property type="entry name" value="SEGREGATION AND CONDENSATION PROTEIN B"/>
    <property type="match status" value="1"/>
</dbReference>
<gene>
    <name evidence="6" type="ORF">IDM48_07555</name>
</gene>
<keyword evidence="4" id="KW-0131">Cell cycle</keyword>
<proteinExistence type="predicted"/>
<name>A0A7H2BHW8_9MICC</name>
<evidence type="ECO:0000256" key="1">
    <source>
        <dbReference type="ARBA" id="ARBA00022490"/>
    </source>
</evidence>
<evidence type="ECO:0000313" key="6">
    <source>
        <dbReference type="EMBL" id="QNV39264.1"/>
    </source>
</evidence>
<dbReference type="AlphaFoldDB" id="A0A7H2BHW8"/>
<dbReference type="EMBL" id="CP061538">
    <property type="protein sequence ID" value="QNV39264.1"/>
    <property type="molecule type" value="Genomic_DNA"/>
</dbReference>
<organism evidence="6 7">
    <name type="scientific">Rothia amarae</name>
    <dbReference type="NCBI Taxonomy" id="169480"/>
    <lineage>
        <taxon>Bacteria</taxon>
        <taxon>Bacillati</taxon>
        <taxon>Actinomycetota</taxon>
        <taxon>Actinomycetes</taxon>
        <taxon>Micrococcales</taxon>
        <taxon>Micrococcaceae</taxon>
        <taxon>Rothia</taxon>
    </lineage>
</organism>
<dbReference type="GO" id="GO:0051304">
    <property type="term" value="P:chromosome separation"/>
    <property type="evidence" value="ECO:0007669"/>
    <property type="project" value="InterPro"/>
</dbReference>
<evidence type="ECO:0000256" key="5">
    <source>
        <dbReference type="SAM" id="MobiDB-lite"/>
    </source>
</evidence>
<dbReference type="Gene3D" id="1.10.10.10">
    <property type="entry name" value="Winged helix-like DNA-binding domain superfamily/Winged helix DNA-binding domain"/>
    <property type="match status" value="2"/>
</dbReference>
<evidence type="ECO:0000256" key="2">
    <source>
        <dbReference type="ARBA" id="ARBA00022618"/>
    </source>
</evidence>
<dbReference type="InterPro" id="IPR005234">
    <property type="entry name" value="ScpB_csome_segregation"/>
</dbReference>
<keyword evidence="2" id="KW-0132">Cell division</keyword>
<evidence type="ECO:0000256" key="4">
    <source>
        <dbReference type="ARBA" id="ARBA00023306"/>
    </source>
</evidence>
<dbReference type="Pfam" id="PF04079">
    <property type="entry name" value="SMC_ScpB"/>
    <property type="match status" value="1"/>
</dbReference>
<keyword evidence="7" id="KW-1185">Reference proteome</keyword>
<dbReference type="KEGG" id="rama:IDM48_07555"/>
<reference evidence="6 7" key="1">
    <citation type="submission" date="2020-09" db="EMBL/GenBank/DDBJ databases">
        <title>Investigation of environmental microbe.</title>
        <authorList>
            <person name="Ou Y."/>
            <person name="Kang Q."/>
        </authorList>
    </citation>
    <scope>NUCLEOTIDE SEQUENCE [LARGE SCALE GENOMIC DNA]</scope>
    <source>
        <strain evidence="6 7">KJZ-9</strain>
    </source>
</reference>
<keyword evidence="1" id="KW-0963">Cytoplasm</keyword>
<evidence type="ECO:0000256" key="3">
    <source>
        <dbReference type="ARBA" id="ARBA00022829"/>
    </source>
</evidence>
<dbReference type="RefSeq" id="WP_190616784.1">
    <property type="nucleotide sequence ID" value="NZ_CP061538.1"/>
</dbReference>
<dbReference type="InterPro" id="IPR036388">
    <property type="entry name" value="WH-like_DNA-bd_sf"/>
</dbReference>
<protein>
    <submittedName>
        <fullName evidence="6">SMC-Scp complex subunit ScpB</fullName>
    </submittedName>
</protein>
<accession>A0A7H2BHW8</accession>
<keyword evidence="3" id="KW-0159">Chromosome partition</keyword>
<sequence length="277" mass="30556">MSDITGVNPDFTDDDLAILSTGAWNPEGDDAPAETPEQQVEDSLPEIPEAPDNPWEQPETAESYAQQQQEKPRTEVKRSEIISRVELTPGGVKAAIEAILAVADAPVSVRELSSALIVSEYEVEKSLDELYREYNGYDDGQTVHEPRGFELRRIAGGWKLYSRHDFSPWVQRFVVGDSTAKLPKTAMETLTVVAYQQPVTRSYVASVRGVNADAAFRTLLKRGLIAETIPEPETGAHQYITTDVFLQKLGLGSLEELPALAPYLPDIDDIELATETP</sequence>